<dbReference type="InterPro" id="IPR043138">
    <property type="entry name" value="GGT_lsub"/>
</dbReference>
<comment type="catalytic activity">
    <reaction evidence="1 11">
        <text>an S-substituted glutathione + H2O = an S-substituted L-cysteinylglycine + L-glutamate</text>
        <dbReference type="Rhea" id="RHEA:59468"/>
        <dbReference type="ChEBI" id="CHEBI:15377"/>
        <dbReference type="ChEBI" id="CHEBI:29985"/>
        <dbReference type="ChEBI" id="CHEBI:90779"/>
        <dbReference type="ChEBI" id="CHEBI:143103"/>
        <dbReference type="EC" id="3.4.19.13"/>
    </reaction>
</comment>
<keyword evidence="6 11" id="KW-0865">Zymogen</keyword>
<organism evidence="12 13">
    <name type="scientific">Aureibaculum marinum</name>
    <dbReference type="NCBI Taxonomy" id="2487930"/>
    <lineage>
        <taxon>Bacteria</taxon>
        <taxon>Pseudomonadati</taxon>
        <taxon>Bacteroidota</taxon>
        <taxon>Flavobacteriia</taxon>
        <taxon>Flavobacteriales</taxon>
        <taxon>Flavobacteriaceae</taxon>
        <taxon>Aureibaculum</taxon>
    </lineage>
</organism>
<gene>
    <name evidence="12" type="primary">ggt</name>
    <name evidence="12" type="ORF">EGM88_11570</name>
</gene>
<dbReference type="InterPro" id="IPR029055">
    <property type="entry name" value="Ntn_hydrolases_N"/>
</dbReference>
<keyword evidence="13" id="KW-1185">Reference proteome</keyword>
<dbReference type="NCBIfam" id="TIGR00066">
    <property type="entry name" value="g_glut_trans"/>
    <property type="match status" value="1"/>
</dbReference>
<evidence type="ECO:0000256" key="4">
    <source>
        <dbReference type="ARBA" id="ARBA00022679"/>
    </source>
</evidence>
<comment type="pathway">
    <text evidence="11">Sulfur metabolism; glutathione metabolism.</text>
</comment>
<comment type="PTM">
    <text evidence="11">Cleaved by autocatalysis into a large and a small subunit.</text>
</comment>
<feature type="binding site" evidence="10">
    <location>
        <position position="98"/>
    </location>
    <ligand>
        <name>L-glutamate</name>
        <dbReference type="ChEBI" id="CHEBI:29985"/>
    </ligand>
</feature>
<accession>A0A3N4NI18</accession>
<evidence type="ECO:0000256" key="9">
    <source>
        <dbReference type="PIRSR" id="PIRSR600101-1"/>
    </source>
</evidence>
<dbReference type="InterPro" id="IPR051792">
    <property type="entry name" value="GGT_bact"/>
</dbReference>
<feature type="active site" description="Nucleophile" evidence="9">
    <location>
        <position position="377"/>
    </location>
</feature>
<comment type="similarity">
    <text evidence="3 11">Belongs to the gamma-glutamyltransferase family.</text>
</comment>
<dbReference type="AlphaFoldDB" id="A0A3N4NI18"/>
<dbReference type="PANTHER" id="PTHR43199:SF1">
    <property type="entry name" value="GLUTATHIONE HYDROLASE PROENZYME"/>
    <property type="match status" value="1"/>
</dbReference>
<dbReference type="EMBL" id="RPFJ01000015">
    <property type="protein sequence ID" value="RPD95851.1"/>
    <property type="molecule type" value="Genomic_DNA"/>
</dbReference>
<keyword evidence="5 11" id="KW-0378">Hydrolase</keyword>
<dbReference type="Gene3D" id="3.60.20.40">
    <property type="match status" value="1"/>
</dbReference>
<comment type="catalytic activity">
    <reaction evidence="8 11">
        <text>an N-terminal (5-L-glutamyl)-[peptide] + an alpha-amino acid = 5-L-glutamyl amino acid + an N-terminal L-alpha-aminoacyl-[peptide]</text>
        <dbReference type="Rhea" id="RHEA:23904"/>
        <dbReference type="Rhea" id="RHEA-COMP:9780"/>
        <dbReference type="Rhea" id="RHEA-COMP:9795"/>
        <dbReference type="ChEBI" id="CHEBI:77644"/>
        <dbReference type="ChEBI" id="CHEBI:78597"/>
        <dbReference type="ChEBI" id="CHEBI:78599"/>
        <dbReference type="ChEBI" id="CHEBI:78608"/>
        <dbReference type="EC" id="2.3.2.2"/>
    </reaction>
</comment>
<dbReference type="GO" id="GO:0006751">
    <property type="term" value="P:glutathione catabolic process"/>
    <property type="evidence" value="ECO:0007669"/>
    <property type="project" value="UniProtKB-UniRule"/>
</dbReference>
<dbReference type="UniPathway" id="UPA00204"/>
<dbReference type="GO" id="GO:0036374">
    <property type="term" value="F:glutathione hydrolase activity"/>
    <property type="evidence" value="ECO:0007669"/>
    <property type="project" value="UniProtKB-UniRule"/>
</dbReference>
<feature type="binding site" evidence="10">
    <location>
        <begin position="448"/>
        <end position="449"/>
    </location>
    <ligand>
        <name>L-glutamate</name>
        <dbReference type="ChEBI" id="CHEBI:29985"/>
    </ligand>
</feature>
<dbReference type="PROSITE" id="PS00462">
    <property type="entry name" value="G_GLU_TRANSPEPTIDASE"/>
    <property type="match status" value="1"/>
</dbReference>
<evidence type="ECO:0000256" key="1">
    <source>
        <dbReference type="ARBA" id="ARBA00001049"/>
    </source>
</evidence>
<proteinExistence type="inferred from homology"/>
<dbReference type="SUPFAM" id="SSF56235">
    <property type="entry name" value="N-terminal nucleophile aminohydrolases (Ntn hydrolases)"/>
    <property type="match status" value="1"/>
</dbReference>
<evidence type="ECO:0000256" key="5">
    <source>
        <dbReference type="ARBA" id="ARBA00022801"/>
    </source>
</evidence>
<evidence type="ECO:0000256" key="10">
    <source>
        <dbReference type="PIRSR" id="PIRSR600101-2"/>
    </source>
</evidence>
<comment type="caution">
    <text evidence="12">The sequence shown here is derived from an EMBL/GenBank/DDBJ whole genome shotgun (WGS) entry which is preliminary data.</text>
</comment>
<comment type="catalytic activity">
    <reaction evidence="2 11">
        <text>glutathione + H2O = L-cysteinylglycine + L-glutamate</text>
        <dbReference type="Rhea" id="RHEA:28807"/>
        <dbReference type="ChEBI" id="CHEBI:15377"/>
        <dbReference type="ChEBI" id="CHEBI:29985"/>
        <dbReference type="ChEBI" id="CHEBI:57925"/>
        <dbReference type="ChEBI" id="CHEBI:61694"/>
        <dbReference type="EC" id="3.4.19.13"/>
    </reaction>
</comment>
<keyword evidence="11" id="KW-0317">Glutathione biosynthesis</keyword>
<dbReference type="PRINTS" id="PR01210">
    <property type="entry name" value="GGTRANSPTASE"/>
</dbReference>
<name>A0A3N4NI18_9FLAO</name>
<keyword evidence="7 11" id="KW-0012">Acyltransferase</keyword>
<feature type="binding site" evidence="10">
    <location>
        <position position="419"/>
    </location>
    <ligand>
        <name>L-glutamate</name>
        <dbReference type="ChEBI" id="CHEBI:29985"/>
    </ligand>
</feature>
<dbReference type="GO" id="GO:0006750">
    <property type="term" value="P:glutathione biosynthetic process"/>
    <property type="evidence" value="ECO:0007669"/>
    <property type="project" value="UniProtKB-KW"/>
</dbReference>
<evidence type="ECO:0000256" key="8">
    <source>
        <dbReference type="ARBA" id="ARBA00047417"/>
    </source>
</evidence>
<evidence type="ECO:0000313" key="12">
    <source>
        <dbReference type="EMBL" id="RPD95851.1"/>
    </source>
</evidence>
<evidence type="ECO:0000256" key="11">
    <source>
        <dbReference type="RuleBase" id="RU368036"/>
    </source>
</evidence>
<protein>
    <recommendedName>
        <fullName evidence="11">Glutathione hydrolase proenzyme</fullName>
        <ecNumber evidence="11">2.3.2.2</ecNumber>
        <ecNumber evidence="11">3.4.19.13</ecNumber>
    </recommendedName>
    <component>
        <recommendedName>
            <fullName evidence="11">Glutathione hydrolase large chain</fullName>
        </recommendedName>
    </component>
    <component>
        <recommendedName>
            <fullName evidence="11">Glutathione hydrolase small chain</fullName>
        </recommendedName>
    </component>
</protein>
<dbReference type="EC" id="2.3.2.2" evidence="11"/>
<dbReference type="InterPro" id="IPR043137">
    <property type="entry name" value="GGT_ssub_C"/>
</dbReference>
<evidence type="ECO:0000256" key="2">
    <source>
        <dbReference type="ARBA" id="ARBA00001089"/>
    </source>
</evidence>
<evidence type="ECO:0000256" key="3">
    <source>
        <dbReference type="ARBA" id="ARBA00009381"/>
    </source>
</evidence>
<dbReference type="Pfam" id="PF01019">
    <property type="entry name" value="G_glu_transpept"/>
    <property type="match status" value="1"/>
</dbReference>
<dbReference type="EC" id="3.4.19.13" evidence="11"/>
<dbReference type="InterPro" id="IPR000101">
    <property type="entry name" value="GGT_peptidase"/>
</dbReference>
<sequence length="568" mass="61921">MKTDLKIAILFFLFNTIFICAQSGKTPAPAKKGMVVTSHYLASEVGRAILKKGGNAIDASVATAFALSVTLPSAGNIGGGGFLVYYGDDGVKSTFNFREKAPLAATENMFLDEEGKIKNNSNHEGLLATGVPGTVAGLYLAHQRVGKLPWSDLVAPAIELAENGIPATYRNEWFVNFIAKNKAKYPSTAKVFLKNGITPYKPGEIWKQPELAETLKRIQKNGADGFYKGKTAKLIAEFMKKNGGLITEKDLAKYEAQELKPVLGTYRGYEIVSMPPPSSGGIALIEMLNILEGYNLSEMGHNSSAALHVLTEAMRRAFADRAEFVGDADFNPDLPIEKLISKEHANNLRSSIDLQRASPSDSANFNAKFLIPESPETTHISVVDKDGNAVSLTYTLENSYGNKIVVDGAGFLLNNEMGDFNPIPGYTNSQGLIGTKPNLVQPEKRMLSSMTPTIVAKNGKPLIVIGSPGGRTIINTVLQVILNSIDFNMNIAQAIEAPRIHHQWFPNKTSFERYGISPDTEKMYKSLGHEVYYRNSQGQAMGIFIDRKKNMIYGAADSRSFDARAVGY</sequence>
<evidence type="ECO:0000313" key="13">
    <source>
        <dbReference type="Proteomes" id="UP000270856"/>
    </source>
</evidence>
<dbReference type="Proteomes" id="UP000270856">
    <property type="component" value="Unassembled WGS sequence"/>
</dbReference>
<evidence type="ECO:0000256" key="6">
    <source>
        <dbReference type="ARBA" id="ARBA00023145"/>
    </source>
</evidence>
<feature type="binding site" evidence="10">
    <location>
        <position position="470"/>
    </location>
    <ligand>
        <name>L-glutamate</name>
        <dbReference type="ChEBI" id="CHEBI:29985"/>
    </ligand>
</feature>
<evidence type="ECO:0000256" key="7">
    <source>
        <dbReference type="ARBA" id="ARBA00023315"/>
    </source>
</evidence>
<dbReference type="OrthoDB" id="9781342at2"/>
<dbReference type="RefSeq" id="WP_123898445.1">
    <property type="nucleotide sequence ID" value="NZ_RPFJ01000015.1"/>
</dbReference>
<keyword evidence="4 11" id="KW-0808">Transferase</keyword>
<dbReference type="InterPro" id="IPR055262">
    <property type="entry name" value="GGT_CS"/>
</dbReference>
<dbReference type="Gene3D" id="1.10.246.130">
    <property type="match status" value="1"/>
</dbReference>
<comment type="subunit">
    <text evidence="11">This enzyme consists of two polypeptide chains, which are synthesized in precursor form from a single polypeptide.</text>
</comment>
<dbReference type="PANTHER" id="PTHR43199">
    <property type="entry name" value="GLUTATHIONE HYDROLASE"/>
    <property type="match status" value="1"/>
</dbReference>
<reference evidence="12 13" key="1">
    <citation type="submission" date="2018-11" db="EMBL/GenBank/DDBJ databases">
        <title>Aureibaculum marinum gen. nov., sp. nov., a member of the family Flavobacteriaceae isolated from the Bohai Sea.</title>
        <authorList>
            <person name="Ji X."/>
        </authorList>
    </citation>
    <scope>NUCLEOTIDE SEQUENCE [LARGE SCALE GENOMIC DNA]</scope>
    <source>
        <strain evidence="12 13">BH-SD17</strain>
    </source>
</reference>
<dbReference type="GO" id="GO:0103068">
    <property type="term" value="F:leukotriene C4 gamma-glutamyl transferase activity"/>
    <property type="evidence" value="ECO:0007669"/>
    <property type="project" value="UniProtKB-EC"/>
</dbReference>